<dbReference type="Proteomes" id="UP001529510">
    <property type="component" value="Unassembled WGS sequence"/>
</dbReference>
<accession>A0ABD0MQR5</accession>
<proteinExistence type="predicted"/>
<dbReference type="AlphaFoldDB" id="A0ABD0MQR5"/>
<organism evidence="1 2">
    <name type="scientific">Cirrhinus mrigala</name>
    <name type="common">Mrigala</name>
    <dbReference type="NCBI Taxonomy" id="683832"/>
    <lineage>
        <taxon>Eukaryota</taxon>
        <taxon>Metazoa</taxon>
        <taxon>Chordata</taxon>
        <taxon>Craniata</taxon>
        <taxon>Vertebrata</taxon>
        <taxon>Euteleostomi</taxon>
        <taxon>Actinopterygii</taxon>
        <taxon>Neopterygii</taxon>
        <taxon>Teleostei</taxon>
        <taxon>Ostariophysi</taxon>
        <taxon>Cypriniformes</taxon>
        <taxon>Cyprinidae</taxon>
        <taxon>Labeoninae</taxon>
        <taxon>Labeonini</taxon>
        <taxon>Cirrhinus</taxon>
    </lineage>
</organism>
<gene>
    <name evidence="1" type="ORF">M9458_053197</name>
</gene>
<feature type="non-terminal residue" evidence="1">
    <location>
        <position position="70"/>
    </location>
</feature>
<reference evidence="1 2" key="1">
    <citation type="submission" date="2024-05" db="EMBL/GenBank/DDBJ databases">
        <title>Genome sequencing and assembly of Indian major carp, Cirrhinus mrigala (Hamilton, 1822).</title>
        <authorList>
            <person name="Mohindra V."/>
            <person name="Chowdhury L.M."/>
            <person name="Lal K."/>
            <person name="Jena J.K."/>
        </authorList>
    </citation>
    <scope>NUCLEOTIDE SEQUENCE [LARGE SCALE GENOMIC DNA]</scope>
    <source>
        <strain evidence="1">CM1030</strain>
        <tissue evidence="1">Blood</tissue>
    </source>
</reference>
<dbReference type="EMBL" id="JAMKFB020000242">
    <property type="protein sequence ID" value="KAL0151498.1"/>
    <property type="molecule type" value="Genomic_DNA"/>
</dbReference>
<keyword evidence="2" id="KW-1185">Reference proteome</keyword>
<name>A0ABD0MQR5_CIRMR</name>
<evidence type="ECO:0008006" key="3">
    <source>
        <dbReference type="Google" id="ProtNLM"/>
    </source>
</evidence>
<evidence type="ECO:0000313" key="1">
    <source>
        <dbReference type="EMBL" id="KAL0151498.1"/>
    </source>
</evidence>
<sequence length="70" mass="7572">SLDANQSGFRSGHSTETALLSVTEALRIAKADSRSSVLILLDLSAAFDTVNIRSSCPPFHHWVSQGFHFA</sequence>
<evidence type="ECO:0000313" key="2">
    <source>
        <dbReference type="Proteomes" id="UP001529510"/>
    </source>
</evidence>
<feature type="non-terminal residue" evidence="1">
    <location>
        <position position="1"/>
    </location>
</feature>
<protein>
    <recommendedName>
        <fullName evidence="3">Reverse transcriptase</fullName>
    </recommendedName>
</protein>
<comment type="caution">
    <text evidence="1">The sequence shown here is derived from an EMBL/GenBank/DDBJ whole genome shotgun (WGS) entry which is preliminary data.</text>
</comment>